<proteinExistence type="predicted"/>
<organism evidence="1 2">
    <name type="scientific">Rhizophagus irregularis</name>
    <dbReference type="NCBI Taxonomy" id="588596"/>
    <lineage>
        <taxon>Eukaryota</taxon>
        <taxon>Fungi</taxon>
        <taxon>Fungi incertae sedis</taxon>
        <taxon>Mucoromycota</taxon>
        <taxon>Glomeromycotina</taxon>
        <taxon>Glomeromycetes</taxon>
        <taxon>Glomerales</taxon>
        <taxon>Glomeraceae</taxon>
        <taxon>Rhizophagus</taxon>
    </lineage>
</organism>
<reference evidence="1" key="1">
    <citation type="submission" date="2020-05" db="EMBL/GenBank/DDBJ databases">
        <authorList>
            <person name="Rincon C."/>
            <person name="Sanders R I."/>
            <person name="Robbins C."/>
            <person name="Chaturvedi A."/>
        </authorList>
    </citation>
    <scope>NUCLEOTIDE SEQUENCE</scope>
    <source>
        <strain evidence="1">CHB12</strain>
    </source>
</reference>
<evidence type="ECO:0000313" key="1">
    <source>
        <dbReference type="EMBL" id="CAB5384161.1"/>
    </source>
</evidence>
<dbReference type="AlphaFoldDB" id="A0A2I1FKV4"/>
<comment type="caution">
    <text evidence="1">The sequence shown here is derived from an EMBL/GenBank/DDBJ whole genome shotgun (WGS) entry which is preliminary data.</text>
</comment>
<dbReference type="OrthoDB" id="2325739at2759"/>
<evidence type="ECO:0000313" key="2">
    <source>
        <dbReference type="Proteomes" id="UP000684084"/>
    </source>
</evidence>
<dbReference type="Proteomes" id="UP000684084">
    <property type="component" value="Unassembled WGS sequence"/>
</dbReference>
<protein>
    <submittedName>
        <fullName evidence="1">Uncharacterized protein</fullName>
    </submittedName>
</protein>
<sequence>MRNLRSNSKCKVKDQQDIETIIDKFETNTNSALNNEKKKWKTHTQKVNKPLVSKSTINKTLTSDDTLPGKKYLTTLKIKKS</sequence>
<accession>A0A2I1FKV4</accession>
<gene>
    <name evidence="1" type="ORF">CHRIB12_LOCUS18755</name>
</gene>
<name>A0A2I1FKV4_9GLOM</name>
<dbReference type="VEuPathDB" id="FungiDB:RhiirFUN_004172"/>
<dbReference type="EMBL" id="CAGKOT010000050">
    <property type="protein sequence ID" value="CAB5384161.1"/>
    <property type="molecule type" value="Genomic_DNA"/>
</dbReference>
<dbReference type="VEuPathDB" id="FungiDB:RhiirA1_478192"/>